<dbReference type="PROSITE" id="PS50280">
    <property type="entry name" value="SET"/>
    <property type="match status" value="1"/>
</dbReference>
<dbReference type="Pfam" id="PF00856">
    <property type="entry name" value="SET"/>
    <property type="match status" value="1"/>
</dbReference>
<dbReference type="GO" id="GO:0006357">
    <property type="term" value="P:regulation of transcription by RNA polymerase II"/>
    <property type="evidence" value="ECO:0007669"/>
    <property type="project" value="TreeGrafter"/>
</dbReference>
<dbReference type="PANTHER" id="PTHR46167">
    <property type="entry name" value="N-LYSINE METHYLTRANSFERASE KMT5A"/>
    <property type="match status" value="1"/>
</dbReference>
<organism evidence="4 5">
    <name type="scientific">Pygocentrus nattereri</name>
    <name type="common">Red-bellied piranha</name>
    <dbReference type="NCBI Taxonomy" id="42514"/>
    <lineage>
        <taxon>Eukaryota</taxon>
        <taxon>Metazoa</taxon>
        <taxon>Chordata</taxon>
        <taxon>Craniata</taxon>
        <taxon>Vertebrata</taxon>
        <taxon>Euteleostomi</taxon>
        <taxon>Actinopterygii</taxon>
        <taxon>Neopterygii</taxon>
        <taxon>Teleostei</taxon>
        <taxon>Ostariophysi</taxon>
        <taxon>Characiformes</taxon>
        <taxon>Characoidei</taxon>
        <taxon>Pygocentrus</taxon>
    </lineage>
</organism>
<dbReference type="GO" id="GO:0042799">
    <property type="term" value="F:histone H4K20 methyltransferase activity"/>
    <property type="evidence" value="ECO:0007669"/>
    <property type="project" value="TreeGrafter"/>
</dbReference>
<evidence type="ECO:0000313" key="4">
    <source>
        <dbReference type="Ensembl" id="ENSPNAP00000080240.1"/>
    </source>
</evidence>
<dbReference type="SUPFAM" id="SSF82199">
    <property type="entry name" value="SET domain"/>
    <property type="match status" value="1"/>
</dbReference>
<keyword evidence="2" id="KW-0732">Signal</keyword>
<reference evidence="4" key="2">
    <citation type="submission" date="2025-08" db="UniProtKB">
        <authorList>
            <consortium name="Ensembl"/>
        </authorList>
    </citation>
    <scope>IDENTIFICATION</scope>
</reference>
<evidence type="ECO:0000256" key="1">
    <source>
        <dbReference type="SAM" id="MobiDB-lite"/>
    </source>
</evidence>
<feature type="region of interest" description="Disordered" evidence="1">
    <location>
        <begin position="192"/>
        <end position="221"/>
    </location>
</feature>
<dbReference type="InterPro" id="IPR051760">
    <property type="entry name" value="KMT5A"/>
</dbReference>
<dbReference type="GO" id="GO:0005634">
    <property type="term" value="C:nucleus"/>
    <property type="evidence" value="ECO:0007669"/>
    <property type="project" value="TreeGrafter"/>
</dbReference>
<dbReference type="GO" id="GO:0043516">
    <property type="term" value="P:regulation of DNA damage response, signal transduction by p53 class mediator"/>
    <property type="evidence" value="ECO:0007669"/>
    <property type="project" value="TreeGrafter"/>
</dbReference>
<protein>
    <recommendedName>
        <fullName evidence="3">SET domain-containing protein</fullName>
    </recommendedName>
</protein>
<dbReference type="AlphaFoldDB" id="A0AAR2LUI9"/>
<dbReference type="GO" id="GO:0005700">
    <property type="term" value="C:polytene chromosome"/>
    <property type="evidence" value="ECO:0007669"/>
    <property type="project" value="TreeGrafter"/>
</dbReference>
<dbReference type="InterPro" id="IPR046341">
    <property type="entry name" value="SET_dom_sf"/>
</dbReference>
<dbReference type="Proteomes" id="UP001501920">
    <property type="component" value="Chromosome 20"/>
</dbReference>
<sequence length="221" mass="25775">MLIFMCFSVICLESLLSYFIQSIYGQFLEELKMSRRISPLQDSIHHVITKTDKTSKLEVKYINPLKGRGVFSLAQFSKRDFVVEYRGDRIDFYEAQRRRRLYHSLCTVFMFDFKWKGKMWCIDAAKEDGSFGRLVNDDHKHPNCRMKMIEVDGRPHLCLFAIEDIKEGDEITYDYGGGDWPWRKKVREDTVSRSNIKESQPPSLSEPVLSTCSSASDQVSL</sequence>
<dbReference type="InterPro" id="IPR001214">
    <property type="entry name" value="SET_dom"/>
</dbReference>
<dbReference type="Gene3D" id="2.170.270.10">
    <property type="entry name" value="SET domain"/>
    <property type="match status" value="1"/>
</dbReference>
<reference evidence="4 5" key="1">
    <citation type="submission" date="2020-10" db="EMBL/GenBank/DDBJ databases">
        <title>Pygocentrus nattereri (red-bellied piranha) genome, fPygNat1, primary haplotype.</title>
        <authorList>
            <person name="Myers G."/>
            <person name="Meyer A."/>
            <person name="Karagic N."/>
            <person name="Pippel M."/>
            <person name="Winkler S."/>
            <person name="Tracey A."/>
            <person name="Wood J."/>
            <person name="Formenti G."/>
            <person name="Howe K."/>
            <person name="Fedrigo O."/>
            <person name="Jarvis E.D."/>
        </authorList>
    </citation>
    <scope>NUCLEOTIDE SEQUENCE [LARGE SCALE GENOMIC DNA]</scope>
</reference>
<evidence type="ECO:0000256" key="2">
    <source>
        <dbReference type="SAM" id="SignalP"/>
    </source>
</evidence>
<reference evidence="4" key="3">
    <citation type="submission" date="2025-09" db="UniProtKB">
        <authorList>
            <consortium name="Ensembl"/>
        </authorList>
    </citation>
    <scope>IDENTIFICATION</scope>
</reference>
<dbReference type="Ensembl" id="ENSPNAT00000050645.1">
    <property type="protein sequence ID" value="ENSPNAP00000080240.1"/>
    <property type="gene ID" value="ENSPNAG00000035993.1"/>
</dbReference>
<keyword evidence="5" id="KW-1185">Reference proteome</keyword>
<accession>A0AAR2LUI9</accession>
<dbReference type="GeneTree" id="ENSGT01020000230590"/>
<evidence type="ECO:0000259" key="3">
    <source>
        <dbReference type="PROSITE" id="PS50280"/>
    </source>
</evidence>
<dbReference type="SMART" id="SM00317">
    <property type="entry name" value="SET"/>
    <property type="match status" value="1"/>
</dbReference>
<proteinExistence type="predicted"/>
<dbReference type="PANTHER" id="PTHR46167:SF1">
    <property type="entry name" value="N-LYSINE METHYLTRANSFERASE KMT5A"/>
    <property type="match status" value="1"/>
</dbReference>
<evidence type="ECO:0000313" key="5">
    <source>
        <dbReference type="Proteomes" id="UP001501920"/>
    </source>
</evidence>
<feature type="domain" description="SET" evidence="3">
    <location>
        <begin position="55"/>
        <end position="176"/>
    </location>
</feature>
<feature type="signal peptide" evidence="2">
    <location>
        <begin position="1"/>
        <end position="25"/>
    </location>
</feature>
<name>A0AAR2LUI9_PYGNA</name>
<feature type="chain" id="PRO_5043658508" description="SET domain-containing protein" evidence="2">
    <location>
        <begin position="26"/>
        <end position="221"/>
    </location>
</feature>